<evidence type="ECO:0000256" key="5">
    <source>
        <dbReference type="ARBA" id="ARBA00022989"/>
    </source>
</evidence>
<gene>
    <name evidence="8" type="ORF">ACFFIP_00225</name>
</gene>
<keyword evidence="3" id="KW-1003">Cell membrane</keyword>
<protein>
    <submittedName>
        <fullName evidence="8">Na+/H+ antiporter subunit E</fullName>
    </submittedName>
</protein>
<evidence type="ECO:0000256" key="4">
    <source>
        <dbReference type="ARBA" id="ARBA00022692"/>
    </source>
</evidence>
<dbReference type="EMBL" id="JBHLWI010000001">
    <property type="protein sequence ID" value="MFC0261088.1"/>
    <property type="molecule type" value="Genomic_DNA"/>
</dbReference>
<organism evidence="8 9">
    <name type="scientific">Fontibacter flavus</name>
    <dbReference type="NCBI Taxonomy" id="654838"/>
    <lineage>
        <taxon>Bacteria</taxon>
        <taxon>Pseudomonadati</taxon>
        <taxon>Bacteroidota</taxon>
        <taxon>Cytophagia</taxon>
        <taxon>Cytophagales</taxon>
        <taxon>Cyclobacteriaceae</taxon>
        <taxon>Fontibacter</taxon>
    </lineage>
</organism>
<evidence type="ECO:0000256" key="2">
    <source>
        <dbReference type="ARBA" id="ARBA00006228"/>
    </source>
</evidence>
<evidence type="ECO:0000313" key="8">
    <source>
        <dbReference type="EMBL" id="MFC0261088.1"/>
    </source>
</evidence>
<reference evidence="8 9" key="1">
    <citation type="submission" date="2024-09" db="EMBL/GenBank/DDBJ databases">
        <authorList>
            <person name="Sun Q."/>
            <person name="Mori K."/>
        </authorList>
    </citation>
    <scope>NUCLEOTIDE SEQUENCE [LARGE SCALE GENOMIC DNA]</scope>
    <source>
        <strain evidence="8 9">CCM 7650</strain>
    </source>
</reference>
<comment type="subcellular location">
    <subcellularLocation>
        <location evidence="1">Cell membrane</location>
        <topology evidence="1">Multi-pass membrane protein</topology>
    </subcellularLocation>
</comment>
<comment type="caution">
    <text evidence="8">The sequence shown here is derived from an EMBL/GenBank/DDBJ whole genome shotgun (WGS) entry which is preliminary data.</text>
</comment>
<keyword evidence="6 7" id="KW-0472">Membrane</keyword>
<feature type="transmembrane region" description="Helical" evidence="7">
    <location>
        <begin position="51"/>
        <end position="70"/>
    </location>
</feature>
<keyword evidence="9" id="KW-1185">Reference proteome</keyword>
<comment type="similarity">
    <text evidence="2">Belongs to the CPA3 antiporters (TC 2.A.63) subunit E family.</text>
</comment>
<dbReference type="PIRSF" id="PIRSF019239">
    <property type="entry name" value="MrpE"/>
    <property type="match status" value="1"/>
</dbReference>
<keyword evidence="4 7" id="KW-0812">Transmembrane</keyword>
<dbReference type="Pfam" id="PF01899">
    <property type="entry name" value="MNHE"/>
    <property type="match status" value="1"/>
</dbReference>
<evidence type="ECO:0000256" key="6">
    <source>
        <dbReference type="ARBA" id="ARBA00023136"/>
    </source>
</evidence>
<evidence type="ECO:0000313" key="9">
    <source>
        <dbReference type="Proteomes" id="UP001589797"/>
    </source>
</evidence>
<evidence type="ECO:0000256" key="3">
    <source>
        <dbReference type="ARBA" id="ARBA00022475"/>
    </source>
</evidence>
<dbReference type="PANTHER" id="PTHR34584">
    <property type="entry name" value="NA(+)/H(+) ANTIPORTER SUBUNIT E1"/>
    <property type="match status" value="1"/>
</dbReference>
<accession>A0ABV6FMJ6</accession>
<evidence type="ECO:0000256" key="1">
    <source>
        <dbReference type="ARBA" id="ARBA00004651"/>
    </source>
</evidence>
<proteinExistence type="inferred from homology"/>
<dbReference type="RefSeq" id="WP_382385544.1">
    <property type="nucleotide sequence ID" value="NZ_JBHLWI010000001.1"/>
</dbReference>
<keyword evidence="5 7" id="KW-1133">Transmembrane helix</keyword>
<feature type="transmembrane region" description="Helical" evidence="7">
    <location>
        <begin position="27"/>
        <end position="44"/>
    </location>
</feature>
<dbReference type="PANTHER" id="PTHR34584:SF1">
    <property type="entry name" value="NA(+)_H(+) ANTIPORTER SUBUNIT E1"/>
    <property type="match status" value="1"/>
</dbReference>
<dbReference type="Proteomes" id="UP001589797">
    <property type="component" value="Unassembled WGS sequence"/>
</dbReference>
<name>A0ABV6FMJ6_9BACT</name>
<dbReference type="InterPro" id="IPR002758">
    <property type="entry name" value="Cation_antiport_E"/>
</dbReference>
<evidence type="ECO:0000256" key="7">
    <source>
        <dbReference type="SAM" id="Phobius"/>
    </source>
</evidence>
<sequence>MTKSLFLSNILLAVVWLFATGTLTEENFVFGFLISFGILWIITVNRKDNKYFTILPNVVLFLFYILWKIVLANLQTVKESLYSKSKLSPAIIKFPLEAESNLEITFLANLICLTPGTMVLDVSDDKKVMYVHVIHCEDNKSFIQGVKKDFEKRLLELMR</sequence>